<sequence>MNLIYKVSYFYPRIYLLTKAIVTKDLKENCFRYLTLRNNFITLKILMINIIFRILDNYYQVQGAVARSITPASPL</sequence>
<comment type="caution">
    <text evidence="1">The sequence shown here is derived from an EMBL/GenBank/DDBJ whole genome shotgun (WGS) entry which is preliminary data.</text>
</comment>
<accession>A0ABQ6PDL4</accession>
<keyword evidence="2" id="KW-1185">Reference proteome</keyword>
<dbReference type="EMBL" id="BTHG01000001">
    <property type="protein sequence ID" value="GMN88864.1"/>
    <property type="molecule type" value="Genomic_DNA"/>
</dbReference>
<gene>
    <name evidence="1" type="ORF">fsci_03500</name>
</gene>
<protein>
    <submittedName>
        <fullName evidence="1">Uncharacterized protein</fullName>
    </submittedName>
</protein>
<reference evidence="1 2" key="1">
    <citation type="journal article" date="2024" name="Dis. Aquat. Organ.">
        <title>Francisella sciaenopsi sp. nov. isolated from diseased red drum Sciaenops ocellatus in Florida, USA.</title>
        <authorList>
            <person name="Kawahara M."/>
            <person name="Cody T.T."/>
            <person name="Yanong R.P.E."/>
            <person name="Henderson E."/>
            <person name="Yazdi Z."/>
            <person name="Soto E."/>
        </authorList>
    </citation>
    <scope>NUCLEOTIDE SEQUENCE [LARGE SCALE GENOMIC DNA]</scope>
    <source>
        <strain evidence="1 2">R22-20-7</strain>
    </source>
</reference>
<dbReference type="Proteomes" id="UP001628164">
    <property type="component" value="Unassembled WGS sequence"/>
</dbReference>
<evidence type="ECO:0000313" key="1">
    <source>
        <dbReference type="EMBL" id="GMN88864.1"/>
    </source>
</evidence>
<evidence type="ECO:0000313" key="2">
    <source>
        <dbReference type="Proteomes" id="UP001628164"/>
    </source>
</evidence>
<name>A0ABQ6PDL4_9GAMM</name>
<proteinExistence type="predicted"/>
<organism evidence="1 2">
    <name type="scientific">Francisella sciaenopsi</name>
    <dbReference type="NCBI Taxonomy" id="3055034"/>
    <lineage>
        <taxon>Bacteria</taxon>
        <taxon>Pseudomonadati</taxon>
        <taxon>Pseudomonadota</taxon>
        <taxon>Gammaproteobacteria</taxon>
        <taxon>Thiotrichales</taxon>
        <taxon>Francisellaceae</taxon>
        <taxon>Francisella</taxon>
    </lineage>
</organism>